<dbReference type="EMBL" id="LAZR01019660">
    <property type="protein sequence ID" value="KKL91723.1"/>
    <property type="molecule type" value="Genomic_DNA"/>
</dbReference>
<gene>
    <name evidence="1" type="ORF">LCGC14_1891900</name>
</gene>
<feature type="non-terminal residue" evidence="1">
    <location>
        <position position="1"/>
    </location>
</feature>
<sequence length="277" mass="31309">AYDSQFAICVLHNGRVLRENNRGVVYIPYDGEYKVRLKNKHPYLRAKASVSIDGRSVSNLGDFILQTGETLDLERFLDHSMTDGNRFKFVPLSDGRVADPTDHNNGLIKVEFYRELVYIPPKIEPWPIRKQTSYGVGPRTGGRGTSCNPTWVGENLNDSVAVNWVNSSNTLTNSIPPIADEGAGATIEGGHSGQEFVYGNDFSTESYPNGVTLTLQLKGLERSRWEYEDDIHPRPRRRRIKYCPGCGAHRRNLEKFCGECGTAYHPRYEREKGRLAR</sequence>
<reference evidence="1" key="1">
    <citation type="journal article" date="2015" name="Nature">
        <title>Complex archaea that bridge the gap between prokaryotes and eukaryotes.</title>
        <authorList>
            <person name="Spang A."/>
            <person name="Saw J.H."/>
            <person name="Jorgensen S.L."/>
            <person name="Zaremba-Niedzwiedzka K."/>
            <person name="Martijn J."/>
            <person name="Lind A.E."/>
            <person name="van Eijk R."/>
            <person name="Schleper C."/>
            <person name="Guy L."/>
            <person name="Ettema T.J."/>
        </authorList>
    </citation>
    <scope>NUCLEOTIDE SEQUENCE</scope>
</reference>
<comment type="caution">
    <text evidence="1">The sequence shown here is derived from an EMBL/GenBank/DDBJ whole genome shotgun (WGS) entry which is preliminary data.</text>
</comment>
<evidence type="ECO:0008006" key="2">
    <source>
        <dbReference type="Google" id="ProtNLM"/>
    </source>
</evidence>
<organism evidence="1">
    <name type="scientific">marine sediment metagenome</name>
    <dbReference type="NCBI Taxonomy" id="412755"/>
    <lineage>
        <taxon>unclassified sequences</taxon>
        <taxon>metagenomes</taxon>
        <taxon>ecological metagenomes</taxon>
    </lineage>
</organism>
<dbReference type="AlphaFoldDB" id="A0A0F9FZG1"/>
<name>A0A0F9FZG1_9ZZZZ</name>
<proteinExistence type="predicted"/>
<protein>
    <recommendedName>
        <fullName evidence="2">Zinc-ribbon domain-containing protein</fullName>
    </recommendedName>
</protein>
<evidence type="ECO:0000313" key="1">
    <source>
        <dbReference type="EMBL" id="KKL91723.1"/>
    </source>
</evidence>
<accession>A0A0F9FZG1</accession>